<proteinExistence type="predicted"/>
<reference evidence="3" key="1">
    <citation type="journal article" date="2019" name="Int. J. Syst. Evol. Microbiol.">
        <title>The Global Catalogue of Microorganisms (GCM) 10K type strain sequencing project: providing services to taxonomists for standard genome sequencing and annotation.</title>
        <authorList>
            <consortium name="The Broad Institute Genomics Platform"/>
            <consortium name="The Broad Institute Genome Sequencing Center for Infectious Disease"/>
            <person name="Wu L."/>
            <person name="Ma J."/>
        </authorList>
    </citation>
    <scope>NUCLEOTIDE SEQUENCE [LARGE SCALE GENOMIC DNA]</scope>
    <source>
        <strain evidence="3">CGMCC 1.16226</strain>
    </source>
</reference>
<organism evidence="2 3">
    <name type="scientific">Mesorhizobium calcicola</name>
    <dbReference type="NCBI Taxonomy" id="1300310"/>
    <lineage>
        <taxon>Bacteria</taxon>
        <taxon>Pseudomonadati</taxon>
        <taxon>Pseudomonadota</taxon>
        <taxon>Alphaproteobacteria</taxon>
        <taxon>Hyphomicrobiales</taxon>
        <taxon>Phyllobacteriaceae</taxon>
        <taxon>Mesorhizobium</taxon>
    </lineage>
</organism>
<evidence type="ECO:0000313" key="2">
    <source>
        <dbReference type="EMBL" id="MFD2054552.1"/>
    </source>
</evidence>
<name>A0ABW4WGK1_9HYPH</name>
<protein>
    <recommendedName>
        <fullName evidence="4">Transposase</fullName>
    </recommendedName>
</protein>
<sequence length="106" mass="11200">MSKTDDADIAGDAEAARSLARHIDDAARDLVVPQKTPSGLSVLAVEQLRPPASWGPRLPPGSEQRSSDCKPFSLSTSAISLTPRMHTASSLARYMRDALAGLSGLQ</sequence>
<dbReference type="Proteomes" id="UP001597349">
    <property type="component" value="Unassembled WGS sequence"/>
</dbReference>
<dbReference type="EMBL" id="JBHUGY010000026">
    <property type="protein sequence ID" value="MFD2054552.1"/>
    <property type="molecule type" value="Genomic_DNA"/>
</dbReference>
<evidence type="ECO:0000313" key="3">
    <source>
        <dbReference type="Proteomes" id="UP001597349"/>
    </source>
</evidence>
<accession>A0ABW4WGK1</accession>
<comment type="caution">
    <text evidence="2">The sequence shown here is derived from an EMBL/GenBank/DDBJ whole genome shotgun (WGS) entry which is preliminary data.</text>
</comment>
<evidence type="ECO:0008006" key="4">
    <source>
        <dbReference type="Google" id="ProtNLM"/>
    </source>
</evidence>
<evidence type="ECO:0000256" key="1">
    <source>
        <dbReference type="SAM" id="MobiDB-lite"/>
    </source>
</evidence>
<keyword evidence="3" id="KW-1185">Reference proteome</keyword>
<feature type="region of interest" description="Disordered" evidence="1">
    <location>
        <begin position="50"/>
        <end position="71"/>
    </location>
</feature>
<gene>
    <name evidence="2" type="ORF">ACFSQT_16095</name>
</gene>
<dbReference type="RefSeq" id="WP_379020218.1">
    <property type="nucleotide sequence ID" value="NZ_JBHUGY010000026.1"/>
</dbReference>